<name>A0A1H8CW45_9SPHN</name>
<evidence type="ECO:0000259" key="2">
    <source>
        <dbReference type="Pfam" id="PF01337"/>
    </source>
</evidence>
<dbReference type="Gene3D" id="3.30.370.10">
    <property type="entry name" value="Barstar-like"/>
    <property type="match status" value="1"/>
</dbReference>
<evidence type="ECO:0000256" key="1">
    <source>
        <dbReference type="ARBA" id="ARBA00006845"/>
    </source>
</evidence>
<proteinExistence type="inferred from homology"/>
<feature type="domain" description="Barstar (barnase inhibitor)" evidence="2">
    <location>
        <begin position="1"/>
        <end position="75"/>
    </location>
</feature>
<dbReference type="SUPFAM" id="SSF52038">
    <property type="entry name" value="Barstar-related"/>
    <property type="match status" value="1"/>
</dbReference>
<dbReference type="EMBL" id="FOCF01000003">
    <property type="protein sequence ID" value="SEM99226.1"/>
    <property type="molecule type" value="Genomic_DNA"/>
</dbReference>
<dbReference type="OrthoDB" id="4793808at2"/>
<dbReference type="Pfam" id="PF01337">
    <property type="entry name" value="Barstar"/>
    <property type="match status" value="1"/>
</dbReference>
<evidence type="ECO:0000313" key="3">
    <source>
        <dbReference type="EMBL" id="SEM99226.1"/>
    </source>
</evidence>
<comment type="similarity">
    <text evidence="1">Belongs to the barstar family.</text>
</comment>
<protein>
    <submittedName>
        <fullName evidence="3">Barstar (Barnase inhibitor)</fullName>
    </submittedName>
</protein>
<dbReference type="Proteomes" id="UP000199206">
    <property type="component" value="Unassembled WGS sequence"/>
</dbReference>
<reference evidence="4" key="1">
    <citation type="submission" date="2016-10" db="EMBL/GenBank/DDBJ databases">
        <authorList>
            <person name="Varghese N."/>
            <person name="Submissions S."/>
        </authorList>
    </citation>
    <scope>NUCLEOTIDE SEQUENCE [LARGE SCALE GENOMIC DNA]</scope>
    <source>
        <strain evidence="4">S6-262</strain>
    </source>
</reference>
<keyword evidence="4" id="KW-1185">Reference proteome</keyword>
<sequence>MKTLIIQGGAIRDIPSFYEEINRVFMSAEDWSLGQSLDALDDMLRGGYGAIEGREPVRLIWRDMEHSRAALGTETTRAYLTAKLDQPGRYNMATIGRQLAELEGGTGQTYFEIVLAIIAEHANIALVAA</sequence>
<evidence type="ECO:0000313" key="4">
    <source>
        <dbReference type="Proteomes" id="UP000199206"/>
    </source>
</evidence>
<dbReference type="AlphaFoldDB" id="A0A1H8CW45"/>
<gene>
    <name evidence="3" type="ORF">SAMN05192583_1774</name>
</gene>
<accession>A0A1H8CW45</accession>
<dbReference type="RefSeq" id="WP_093665314.1">
    <property type="nucleotide sequence ID" value="NZ_FOCF01000003.1"/>
</dbReference>
<dbReference type="InterPro" id="IPR035905">
    <property type="entry name" value="Barstar-like_sf"/>
</dbReference>
<dbReference type="InterPro" id="IPR000468">
    <property type="entry name" value="Barstar"/>
</dbReference>
<organism evidence="3 4">
    <name type="scientific">Sphingomonas gellani</name>
    <dbReference type="NCBI Taxonomy" id="1166340"/>
    <lineage>
        <taxon>Bacteria</taxon>
        <taxon>Pseudomonadati</taxon>
        <taxon>Pseudomonadota</taxon>
        <taxon>Alphaproteobacteria</taxon>
        <taxon>Sphingomonadales</taxon>
        <taxon>Sphingomonadaceae</taxon>
        <taxon>Sphingomonas</taxon>
    </lineage>
</organism>
<dbReference type="STRING" id="1166340.SAMN05192583_1774"/>